<sequence>MLETCGISSLAHYGGSGDGYGSLPTDFGVVVVTMLELALIGSPQHEVKVSTAVYTLLIEAQHISNESTLLRVNTPRCDEDSIEHKELMVFMSDASAGFDQTVDFLNAHTINAKRTACNEFSCFIASAVICIATGRKFNFSKYIFDNMVRNVDSPSKFLMYPFLQVVMDNQVDDMTTHNTIYTSPALTHKVFANTRRVRKGVEIPIAPAPPSTTSAPSPPALQDPTPTPYATPPQDQPLTPHDLPPQDQPTTPHESSMPLLTTLLETSEEEGKKVRKEKEVKVFMVKKAEKGWEGKIEAIDADEDITLVDVEINEEVVEMDAESQGRLNQEEVDAASKGVSAVSAPELVSAAEPTIFDDKDVTMSMDQSLIKLKAEKAKLLDEQIAQKLHDEENMAGYKMEFFRGMTYDKVRPIFEREYKKVETLFKLDKDVQEPKKTRVADETLLQESFKKLRATEVSGSESTQEIPSNDLKEISEEDIHNMLEIVPVPPEFKVKALHVKYPIIDWEIHTEGSRVYWKIIRVGGITEAYQVFENMPKGFDREDLVALWNLVKEKFSSPVPSEDKEKALWVELKRLFEPYADDVL</sequence>
<dbReference type="AlphaFoldDB" id="A0A6L2KAL4"/>
<name>A0A6L2KAL4_TANCI</name>
<evidence type="ECO:0008006" key="3">
    <source>
        <dbReference type="Google" id="ProtNLM"/>
    </source>
</evidence>
<accession>A0A6L2KAL4</accession>
<reference evidence="2" key="1">
    <citation type="journal article" date="2019" name="Sci. Rep.">
        <title>Draft genome of Tanacetum cinerariifolium, the natural source of mosquito coil.</title>
        <authorList>
            <person name="Yamashiro T."/>
            <person name="Shiraishi A."/>
            <person name="Satake H."/>
            <person name="Nakayama K."/>
        </authorList>
    </citation>
    <scope>NUCLEOTIDE SEQUENCE</scope>
</reference>
<feature type="compositionally biased region" description="Pro residues" evidence="1">
    <location>
        <begin position="206"/>
        <end position="235"/>
    </location>
</feature>
<feature type="region of interest" description="Disordered" evidence="1">
    <location>
        <begin position="204"/>
        <end position="256"/>
    </location>
</feature>
<organism evidence="2">
    <name type="scientific">Tanacetum cinerariifolium</name>
    <name type="common">Dalmatian daisy</name>
    <name type="synonym">Chrysanthemum cinerariifolium</name>
    <dbReference type="NCBI Taxonomy" id="118510"/>
    <lineage>
        <taxon>Eukaryota</taxon>
        <taxon>Viridiplantae</taxon>
        <taxon>Streptophyta</taxon>
        <taxon>Embryophyta</taxon>
        <taxon>Tracheophyta</taxon>
        <taxon>Spermatophyta</taxon>
        <taxon>Magnoliopsida</taxon>
        <taxon>eudicotyledons</taxon>
        <taxon>Gunneridae</taxon>
        <taxon>Pentapetalae</taxon>
        <taxon>asterids</taxon>
        <taxon>campanulids</taxon>
        <taxon>Asterales</taxon>
        <taxon>Asteraceae</taxon>
        <taxon>Asteroideae</taxon>
        <taxon>Anthemideae</taxon>
        <taxon>Anthemidinae</taxon>
        <taxon>Tanacetum</taxon>
    </lineage>
</organism>
<protein>
    <recommendedName>
        <fullName evidence="3">Synaptobrevin, longin-like domain protein</fullName>
    </recommendedName>
</protein>
<evidence type="ECO:0000256" key="1">
    <source>
        <dbReference type="SAM" id="MobiDB-lite"/>
    </source>
</evidence>
<proteinExistence type="predicted"/>
<evidence type="ECO:0000313" key="2">
    <source>
        <dbReference type="EMBL" id="GEU45999.1"/>
    </source>
</evidence>
<dbReference type="EMBL" id="BKCJ010002064">
    <property type="protein sequence ID" value="GEU45999.1"/>
    <property type="molecule type" value="Genomic_DNA"/>
</dbReference>
<gene>
    <name evidence="2" type="ORF">Tci_017977</name>
</gene>
<comment type="caution">
    <text evidence="2">The sequence shown here is derived from an EMBL/GenBank/DDBJ whole genome shotgun (WGS) entry which is preliminary data.</text>
</comment>